<feature type="compositionally biased region" description="Polar residues" evidence="1">
    <location>
        <begin position="92"/>
        <end position="102"/>
    </location>
</feature>
<name>A0ABS8WRA3_DATST</name>
<dbReference type="Proteomes" id="UP000823775">
    <property type="component" value="Unassembled WGS sequence"/>
</dbReference>
<evidence type="ECO:0000313" key="2">
    <source>
        <dbReference type="EMBL" id="MCE3051709.1"/>
    </source>
</evidence>
<gene>
    <name evidence="2" type="ORF">HAX54_050554</name>
</gene>
<accession>A0ABS8WRA3</accession>
<evidence type="ECO:0000313" key="3">
    <source>
        <dbReference type="Proteomes" id="UP000823775"/>
    </source>
</evidence>
<proteinExistence type="predicted"/>
<protein>
    <submittedName>
        <fullName evidence="2">Uncharacterized protein</fullName>
    </submittedName>
</protein>
<evidence type="ECO:0000256" key="1">
    <source>
        <dbReference type="SAM" id="MobiDB-lite"/>
    </source>
</evidence>
<dbReference type="EMBL" id="JACEIK010008865">
    <property type="protein sequence ID" value="MCE3051709.1"/>
    <property type="molecule type" value="Genomic_DNA"/>
</dbReference>
<keyword evidence="3" id="KW-1185">Reference proteome</keyword>
<sequence>MYQWILRQQRRIRVTAADMMTYLQPFSTGNPCRAANHHGRCFTLTTTLKPLHPPQLEEENNLSRRKVRDDSIEEAEPAEAELDYSGEDHSMSPRQLQNQHSQPMHFANSGFPVSSGSIGASSSRT</sequence>
<dbReference type="PANTHER" id="PTHR33675:SF1">
    <property type="entry name" value="HOLOCARBOXYLASE SYNTHETASE"/>
    <property type="match status" value="1"/>
</dbReference>
<comment type="caution">
    <text evidence="2">The sequence shown here is derived from an EMBL/GenBank/DDBJ whole genome shotgun (WGS) entry which is preliminary data.</text>
</comment>
<organism evidence="2 3">
    <name type="scientific">Datura stramonium</name>
    <name type="common">Jimsonweed</name>
    <name type="synonym">Common thornapple</name>
    <dbReference type="NCBI Taxonomy" id="4076"/>
    <lineage>
        <taxon>Eukaryota</taxon>
        <taxon>Viridiplantae</taxon>
        <taxon>Streptophyta</taxon>
        <taxon>Embryophyta</taxon>
        <taxon>Tracheophyta</taxon>
        <taxon>Spermatophyta</taxon>
        <taxon>Magnoliopsida</taxon>
        <taxon>eudicotyledons</taxon>
        <taxon>Gunneridae</taxon>
        <taxon>Pentapetalae</taxon>
        <taxon>asterids</taxon>
        <taxon>lamiids</taxon>
        <taxon>Solanales</taxon>
        <taxon>Solanaceae</taxon>
        <taxon>Solanoideae</taxon>
        <taxon>Datureae</taxon>
        <taxon>Datura</taxon>
    </lineage>
</organism>
<dbReference type="PANTHER" id="PTHR33675">
    <property type="entry name" value="NUCLEAR RECEPTOR FAMILY 2 GROUP C PROTEIN"/>
    <property type="match status" value="1"/>
</dbReference>
<feature type="compositionally biased region" description="Acidic residues" evidence="1">
    <location>
        <begin position="71"/>
        <end position="85"/>
    </location>
</feature>
<feature type="compositionally biased region" description="Low complexity" evidence="1">
    <location>
        <begin position="114"/>
        <end position="125"/>
    </location>
</feature>
<reference evidence="2 3" key="1">
    <citation type="journal article" date="2021" name="BMC Genomics">
        <title>Datura genome reveals duplications of psychoactive alkaloid biosynthetic genes and high mutation rate following tissue culture.</title>
        <authorList>
            <person name="Rajewski A."/>
            <person name="Carter-House D."/>
            <person name="Stajich J."/>
            <person name="Litt A."/>
        </authorList>
    </citation>
    <scope>NUCLEOTIDE SEQUENCE [LARGE SCALE GENOMIC DNA]</scope>
    <source>
        <strain evidence="2">AR-01</strain>
    </source>
</reference>
<feature type="region of interest" description="Disordered" evidence="1">
    <location>
        <begin position="52"/>
        <end position="125"/>
    </location>
</feature>